<comment type="caution">
    <text evidence="2">The sequence shown here is derived from an EMBL/GenBank/DDBJ whole genome shotgun (WGS) entry which is preliminary data.</text>
</comment>
<keyword evidence="3" id="KW-1185">Reference proteome</keyword>
<dbReference type="InterPro" id="IPR003615">
    <property type="entry name" value="HNH_nuc"/>
</dbReference>
<evidence type="ECO:0008006" key="4">
    <source>
        <dbReference type="Google" id="ProtNLM"/>
    </source>
</evidence>
<dbReference type="AlphaFoldDB" id="A0AAN8NCT0"/>
<feature type="compositionally biased region" description="Basic and acidic residues" evidence="1">
    <location>
        <begin position="273"/>
        <end position="289"/>
    </location>
</feature>
<feature type="region of interest" description="Disordered" evidence="1">
    <location>
        <begin position="247"/>
        <end position="467"/>
    </location>
</feature>
<dbReference type="EMBL" id="JAVHJM010000008">
    <property type="protein sequence ID" value="KAK6508235.1"/>
    <property type="molecule type" value="Genomic_DNA"/>
</dbReference>
<dbReference type="Proteomes" id="UP001307849">
    <property type="component" value="Unassembled WGS sequence"/>
</dbReference>
<proteinExistence type="predicted"/>
<evidence type="ECO:0000313" key="2">
    <source>
        <dbReference type="EMBL" id="KAK6508235.1"/>
    </source>
</evidence>
<accession>A0AAN8NCT0</accession>
<name>A0AAN8NCT0_9PEZI</name>
<reference evidence="2 3" key="1">
    <citation type="submission" date="2019-10" db="EMBL/GenBank/DDBJ databases">
        <authorList>
            <person name="Palmer J.M."/>
        </authorList>
    </citation>
    <scope>NUCLEOTIDE SEQUENCE [LARGE SCALE GENOMIC DNA]</scope>
    <source>
        <strain evidence="2 3">TWF506</strain>
    </source>
</reference>
<feature type="compositionally biased region" description="Basic and acidic residues" evidence="1">
    <location>
        <begin position="406"/>
        <end position="419"/>
    </location>
</feature>
<sequence length="467" mass="52392">MSKVNVESSPGEGDETMLARIFKYELAGLLVLRDRLPQPHGACTICSEEEKGCKISSIIDVDHDERFQSFKQCGYLPDAFGELDDIENLIWTCPSCAEFFDNPYPTIVILPKNIDFFILWEHRDYERRTQEAESGAVVSARTVPEHDDYKGLYKIYVLTHDLSTIPEELRMRIETDERDLYTEASPTALILHAGRVLGMPLMFPRGYGMSIPVKQKLLELFILWQRRPPGSETPMSTEAAESFLRMARGETSPSPVGKRGQGKNTHVAKAKKGKEDGDGDGDRNGDRNGKGKGNGNGKEKGNGKGKGKRARSLSSLASSWDSVKSTTKTPKSKRVKMKELTREDDRQRRRAEAQGKEYTSPASPERWQYSFRTSKGSLPKLDFGEKKKSPGTGKSISAGPSKRRNAKAEESESGDHEHQEEEEEEDSENPKDGHDGYSDDEEEEWDFGPQMTSSAIIERASKRSSER</sequence>
<feature type="compositionally biased region" description="Basic and acidic residues" evidence="1">
    <location>
        <begin position="428"/>
        <end position="437"/>
    </location>
</feature>
<protein>
    <recommendedName>
        <fullName evidence="4">HNH nuclease domain-containing protein</fullName>
    </recommendedName>
</protein>
<evidence type="ECO:0000256" key="1">
    <source>
        <dbReference type="SAM" id="MobiDB-lite"/>
    </source>
</evidence>
<feature type="compositionally biased region" description="Basic and acidic residues" evidence="1">
    <location>
        <begin position="337"/>
        <end position="355"/>
    </location>
</feature>
<gene>
    <name evidence="2" type="ORF">TWF506_010332</name>
</gene>
<organism evidence="2 3">
    <name type="scientific">Arthrobotrys conoides</name>
    <dbReference type="NCBI Taxonomy" id="74498"/>
    <lineage>
        <taxon>Eukaryota</taxon>
        <taxon>Fungi</taxon>
        <taxon>Dikarya</taxon>
        <taxon>Ascomycota</taxon>
        <taxon>Pezizomycotina</taxon>
        <taxon>Orbiliomycetes</taxon>
        <taxon>Orbiliales</taxon>
        <taxon>Orbiliaceae</taxon>
        <taxon>Arthrobotrys</taxon>
    </lineage>
</organism>
<evidence type="ECO:0000313" key="3">
    <source>
        <dbReference type="Proteomes" id="UP001307849"/>
    </source>
</evidence>
<feature type="compositionally biased region" description="Low complexity" evidence="1">
    <location>
        <begin position="312"/>
        <end position="329"/>
    </location>
</feature>
<dbReference type="CDD" id="cd00085">
    <property type="entry name" value="HNHc"/>
    <property type="match status" value="1"/>
</dbReference>